<gene>
    <name evidence="2" type="ORF">Bca52824_010970</name>
</gene>
<dbReference type="AlphaFoldDB" id="A0A8X8BBR9"/>
<name>A0A8X8BBR9_BRACI</name>
<feature type="compositionally biased region" description="Basic and acidic residues" evidence="1">
    <location>
        <begin position="88"/>
        <end position="105"/>
    </location>
</feature>
<evidence type="ECO:0000313" key="2">
    <source>
        <dbReference type="EMBL" id="KAG2328242.1"/>
    </source>
</evidence>
<protein>
    <submittedName>
        <fullName evidence="2">Uncharacterized protein</fullName>
    </submittedName>
</protein>
<dbReference type="Proteomes" id="UP000886595">
    <property type="component" value="Unassembled WGS sequence"/>
</dbReference>
<feature type="region of interest" description="Disordered" evidence="1">
    <location>
        <begin position="88"/>
        <end position="212"/>
    </location>
</feature>
<organism evidence="2 3">
    <name type="scientific">Brassica carinata</name>
    <name type="common">Ethiopian mustard</name>
    <name type="synonym">Abyssinian cabbage</name>
    <dbReference type="NCBI Taxonomy" id="52824"/>
    <lineage>
        <taxon>Eukaryota</taxon>
        <taxon>Viridiplantae</taxon>
        <taxon>Streptophyta</taxon>
        <taxon>Embryophyta</taxon>
        <taxon>Tracheophyta</taxon>
        <taxon>Spermatophyta</taxon>
        <taxon>Magnoliopsida</taxon>
        <taxon>eudicotyledons</taxon>
        <taxon>Gunneridae</taxon>
        <taxon>Pentapetalae</taxon>
        <taxon>rosids</taxon>
        <taxon>malvids</taxon>
        <taxon>Brassicales</taxon>
        <taxon>Brassicaceae</taxon>
        <taxon>Brassiceae</taxon>
        <taxon>Brassica</taxon>
    </lineage>
</organism>
<feature type="compositionally biased region" description="Basic residues" evidence="1">
    <location>
        <begin position="152"/>
        <end position="162"/>
    </location>
</feature>
<evidence type="ECO:0000313" key="3">
    <source>
        <dbReference type="Proteomes" id="UP000886595"/>
    </source>
</evidence>
<sequence>MHEHQIKRSRPKAQLGLKLTCRIAPPRTTMYEESSEGLALIQCLRVRLFIFLECFLFLSLRPWTVDVECLPPNPQHLLHLRISRQRGKIGDGEPTRRQKRGEPDLKRRRQRGAKPAWALTSPRPGDPGRLAVKPGAGGSVHKRLASGGKPKPAAKRPRKRPGARQNSGGQRPQVGLARGKASTIEATRRGKLKRRPKSIISGLAPAANPASV</sequence>
<proteinExistence type="predicted"/>
<dbReference type="EMBL" id="JAAMPC010000002">
    <property type="protein sequence ID" value="KAG2328242.1"/>
    <property type="molecule type" value="Genomic_DNA"/>
</dbReference>
<comment type="caution">
    <text evidence="2">The sequence shown here is derived from an EMBL/GenBank/DDBJ whole genome shotgun (WGS) entry which is preliminary data.</text>
</comment>
<reference evidence="2 3" key="1">
    <citation type="submission" date="2020-02" db="EMBL/GenBank/DDBJ databases">
        <authorList>
            <person name="Ma Q."/>
            <person name="Huang Y."/>
            <person name="Song X."/>
            <person name="Pei D."/>
        </authorList>
    </citation>
    <scope>NUCLEOTIDE SEQUENCE [LARGE SCALE GENOMIC DNA]</scope>
    <source>
        <strain evidence="2">Sxm20200214</strain>
        <tissue evidence="2">Leaf</tissue>
    </source>
</reference>
<keyword evidence="3" id="KW-1185">Reference proteome</keyword>
<accession>A0A8X8BBR9</accession>
<evidence type="ECO:0000256" key="1">
    <source>
        <dbReference type="SAM" id="MobiDB-lite"/>
    </source>
</evidence>